<dbReference type="PROSITE" id="PS50112">
    <property type="entry name" value="PAS"/>
    <property type="match status" value="1"/>
</dbReference>
<dbReference type="InterPro" id="IPR004089">
    <property type="entry name" value="MCPsignal_dom"/>
</dbReference>
<proteinExistence type="inferred from homology"/>
<dbReference type="Proteomes" id="UP000732193">
    <property type="component" value="Unassembled WGS sequence"/>
</dbReference>
<dbReference type="SUPFAM" id="SSF58104">
    <property type="entry name" value="Methyl-accepting chemotaxis protein (MCP) signaling domain"/>
    <property type="match status" value="1"/>
</dbReference>
<dbReference type="PRINTS" id="PR00260">
    <property type="entry name" value="CHEMTRNSDUCR"/>
</dbReference>
<protein>
    <submittedName>
        <fullName evidence="6">PAS domain-containing protein</fullName>
    </submittedName>
</protein>
<evidence type="ECO:0000256" key="2">
    <source>
        <dbReference type="ARBA" id="ARBA00029447"/>
    </source>
</evidence>
<dbReference type="InterPro" id="IPR035965">
    <property type="entry name" value="PAS-like_dom_sf"/>
</dbReference>
<dbReference type="GeneID" id="93914436"/>
<evidence type="ECO:0000256" key="1">
    <source>
        <dbReference type="ARBA" id="ARBA00023224"/>
    </source>
</evidence>
<gene>
    <name evidence="6" type="ORF">JQV55_05715</name>
</gene>
<reference evidence="6 7" key="1">
    <citation type="submission" date="2021-01" db="EMBL/GenBank/DDBJ databases">
        <title>Diatom-associated Roseobacters Show Island Model of Population Structure.</title>
        <authorList>
            <person name="Qu L."/>
            <person name="Feng X."/>
            <person name="Chen Y."/>
            <person name="Li L."/>
            <person name="Wang X."/>
            <person name="Hu Z."/>
            <person name="Wang H."/>
            <person name="Luo H."/>
        </authorList>
    </citation>
    <scope>NUCLEOTIDE SEQUENCE [LARGE SCALE GENOMIC DNA]</scope>
    <source>
        <strain evidence="6 7">TR60-84</strain>
    </source>
</reference>
<evidence type="ECO:0000313" key="7">
    <source>
        <dbReference type="Proteomes" id="UP000732193"/>
    </source>
</evidence>
<dbReference type="Pfam" id="PF00015">
    <property type="entry name" value="MCPsignal"/>
    <property type="match status" value="1"/>
</dbReference>
<dbReference type="GO" id="GO:0016020">
    <property type="term" value="C:membrane"/>
    <property type="evidence" value="ECO:0007669"/>
    <property type="project" value="InterPro"/>
</dbReference>
<accession>A0AAE3B5I9</accession>
<comment type="similarity">
    <text evidence="2">Belongs to the methyl-accepting chemotaxis (MCP) protein family.</text>
</comment>
<dbReference type="InterPro" id="IPR004090">
    <property type="entry name" value="Chemotax_Me-accpt_rcpt"/>
</dbReference>
<dbReference type="InterPro" id="IPR000014">
    <property type="entry name" value="PAS"/>
</dbReference>
<dbReference type="Gene3D" id="6.10.250.3200">
    <property type="match status" value="1"/>
</dbReference>
<dbReference type="Pfam" id="PF08447">
    <property type="entry name" value="PAS_3"/>
    <property type="match status" value="1"/>
</dbReference>
<dbReference type="Gene3D" id="3.30.450.20">
    <property type="entry name" value="PAS domain"/>
    <property type="match status" value="1"/>
</dbReference>
<feature type="domain" description="PAS" evidence="5">
    <location>
        <begin position="22"/>
        <end position="76"/>
    </location>
</feature>
<keyword evidence="7" id="KW-1185">Reference proteome</keyword>
<dbReference type="PROSITE" id="PS50111">
    <property type="entry name" value="CHEMOTAXIS_TRANSDUC_2"/>
    <property type="match status" value="1"/>
</dbReference>
<keyword evidence="1 3" id="KW-0807">Transducer</keyword>
<dbReference type="PANTHER" id="PTHR32089">
    <property type="entry name" value="METHYL-ACCEPTING CHEMOTAXIS PROTEIN MCPB"/>
    <property type="match status" value="1"/>
</dbReference>
<feature type="domain" description="Methyl-accepting transducer" evidence="4">
    <location>
        <begin position="131"/>
        <end position="210"/>
    </location>
</feature>
<dbReference type="RefSeq" id="WP_025044340.1">
    <property type="nucleotide sequence ID" value="NZ_JACBZG010000002.1"/>
</dbReference>
<dbReference type="NCBIfam" id="TIGR00229">
    <property type="entry name" value="sensory_box"/>
    <property type="match status" value="1"/>
</dbReference>
<evidence type="ECO:0000256" key="3">
    <source>
        <dbReference type="PROSITE-ProRule" id="PRU00284"/>
    </source>
</evidence>
<evidence type="ECO:0000313" key="6">
    <source>
        <dbReference type="EMBL" id="MBM1713054.1"/>
    </source>
</evidence>
<comment type="caution">
    <text evidence="6">The sequence shown here is derived from an EMBL/GenBank/DDBJ whole genome shotgun (WGS) entry which is preliminary data.</text>
</comment>
<organism evidence="6 7">
    <name type="scientific">Sulfitobacter geojensis</name>
    <dbReference type="NCBI Taxonomy" id="1342299"/>
    <lineage>
        <taxon>Bacteria</taxon>
        <taxon>Pseudomonadati</taxon>
        <taxon>Pseudomonadota</taxon>
        <taxon>Alphaproteobacteria</taxon>
        <taxon>Rhodobacterales</taxon>
        <taxon>Roseobacteraceae</taxon>
        <taxon>Sulfitobacter</taxon>
    </lineage>
</organism>
<name>A0AAE3B5I9_9RHOB</name>
<dbReference type="CDD" id="cd00130">
    <property type="entry name" value="PAS"/>
    <property type="match status" value="1"/>
</dbReference>
<evidence type="ECO:0000259" key="4">
    <source>
        <dbReference type="PROSITE" id="PS50111"/>
    </source>
</evidence>
<dbReference type="GO" id="GO:0006935">
    <property type="term" value="P:chemotaxis"/>
    <property type="evidence" value="ECO:0007669"/>
    <property type="project" value="InterPro"/>
</dbReference>
<dbReference type="InterPro" id="IPR013655">
    <property type="entry name" value="PAS_fold_3"/>
</dbReference>
<dbReference type="EMBL" id="JAFBRM010000001">
    <property type="protein sequence ID" value="MBM1713054.1"/>
    <property type="molecule type" value="Genomic_DNA"/>
</dbReference>
<dbReference type="GO" id="GO:0007165">
    <property type="term" value="P:signal transduction"/>
    <property type="evidence" value="ECO:0007669"/>
    <property type="project" value="UniProtKB-KW"/>
</dbReference>
<sequence>MSDVLDSLFSNIEAFGYRCLHDSDHTLQVIEGGVKELLGYDAADLIGNRLHAFGDLAHPEDKQRLFEAVDLAVEKRGPWDLAYRLLHEDGSYVWVRERGAAVFEKGTLTHLQGLIVSATEEMSLRTELETILQQSRESNSEIIGLTGKITGSIRQLTMLSINARIEAARSGDAGRGFAVVAEEMKKLADQNAEWAYVISEKVSHVQKHGQ</sequence>
<dbReference type="SUPFAM" id="SSF55785">
    <property type="entry name" value="PYP-like sensor domain (PAS domain)"/>
    <property type="match status" value="1"/>
</dbReference>
<evidence type="ECO:0000259" key="5">
    <source>
        <dbReference type="PROSITE" id="PS50112"/>
    </source>
</evidence>
<dbReference type="AlphaFoldDB" id="A0AAE3B5I9"/>
<dbReference type="GO" id="GO:0004888">
    <property type="term" value="F:transmembrane signaling receptor activity"/>
    <property type="evidence" value="ECO:0007669"/>
    <property type="project" value="InterPro"/>
</dbReference>
<dbReference type="PANTHER" id="PTHR32089:SF112">
    <property type="entry name" value="LYSOZYME-LIKE PROTEIN-RELATED"/>
    <property type="match status" value="1"/>
</dbReference>